<gene>
    <name evidence="12" type="ORF">GHT09_005830</name>
    <name evidence="13" type="ORF">MONAX_5E042516</name>
</gene>
<evidence type="ECO:0000259" key="11">
    <source>
        <dbReference type="PROSITE" id="PS50026"/>
    </source>
</evidence>
<evidence type="ECO:0000256" key="9">
    <source>
        <dbReference type="PROSITE-ProRule" id="PRU00076"/>
    </source>
</evidence>
<evidence type="ECO:0000256" key="7">
    <source>
        <dbReference type="ARBA" id="ARBA00023157"/>
    </source>
</evidence>
<feature type="disulfide bond" evidence="9">
    <location>
        <begin position="28"/>
        <end position="37"/>
    </location>
</feature>
<reference evidence="12" key="2">
    <citation type="submission" date="2020-08" db="EMBL/GenBank/DDBJ databases">
        <authorList>
            <person name="Shumante A."/>
            <person name="Zimin A.V."/>
            <person name="Puiu D."/>
            <person name="Salzberg S.L."/>
        </authorList>
    </citation>
    <scope>NUCLEOTIDE SEQUENCE</scope>
    <source>
        <strain evidence="12">WC2-LM</strain>
        <tissue evidence="12">Liver</tissue>
    </source>
</reference>
<keyword evidence="5" id="KW-0677">Repeat</keyword>
<dbReference type="Proteomes" id="UP000662637">
    <property type="component" value="Unassembled WGS sequence"/>
</dbReference>
<keyword evidence="14" id="KW-1185">Reference proteome</keyword>
<keyword evidence="10" id="KW-0812">Transmembrane</keyword>
<evidence type="ECO:0000256" key="8">
    <source>
        <dbReference type="ARBA" id="ARBA00023180"/>
    </source>
</evidence>
<feature type="transmembrane region" description="Helical" evidence="10">
    <location>
        <begin position="43"/>
        <end position="66"/>
    </location>
</feature>
<evidence type="ECO:0000256" key="4">
    <source>
        <dbReference type="ARBA" id="ARBA00022729"/>
    </source>
</evidence>
<evidence type="ECO:0000313" key="13">
    <source>
        <dbReference type="EMBL" id="VTJ59071.1"/>
    </source>
</evidence>
<evidence type="ECO:0000313" key="12">
    <source>
        <dbReference type="EMBL" id="KAF7482859.1"/>
    </source>
</evidence>
<feature type="domain" description="EGF-like" evidence="11">
    <location>
        <begin position="6"/>
        <end position="38"/>
    </location>
</feature>
<dbReference type="AlphaFoldDB" id="A0A5E4AQR9"/>
<evidence type="ECO:0000256" key="5">
    <source>
        <dbReference type="ARBA" id="ARBA00022737"/>
    </source>
</evidence>
<keyword evidence="6 10" id="KW-0472">Membrane</keyword>
<comment type="caution">
    <text evidence="9">Lacks conserved residue(s) required for the propagation of feature annotation.</text>
</comment>
<evidence type="ECO:0000256" key="1">
    <source>
        <dbReference type="ARBA" id="ARBA00004236"/>
    </source>
</evidence>
<keyword evidence="10" id="KW-1133">Transmembrane helix</keyword>
<evidence type="ECO:0000256" key="2">
    <source>
        <dbReference type="ARBA" id="ARBA00022475"/>
    </source>
</evidence>
<keyword evidence="7 9" id="KW-1015">Disulfide bond</keyword>
<dbReference type="EMBL" id="WJEC01000508">
    <property type="protein sequence ID" value="KAF7482859.1"/>
    <property type="molecule type" value="Genomic_DNA"/>
</dbReference>
<dbReference type="EMBL" id="CABDUW010000115">
    <property type="protein sequence ID" value="VTJ59071.1"/>
    <property type="molecule type" value="Genomic_DNA"/>
</dbReference>
<dbReference type="PANTHER" id="PTHR24037:SF10">
    <property type="entry name" value="MUCIN-13"/>
    <property type="match status" value="1"/>
</dbReference>
<evidence type="ECO:0000256" key="10">
    <source>
        <dbReference type="SAM" id="Phobius"/>
    </source>
</evidence>
<sequence>MEMWVGTPACSPHRLLNRASCFSLYSRCPFGYGGVDCKDQFQLILTIVGTIAAVLILALLISLVFFTRSKNKKSDIEEENLIDNDFQNLRLQSTGFSNLGADGNIFPKVRTTASKDLQLQNPYANQRREPRPNY</sequence>
<keyword evidence="2" id="KW-1003">Cell membrane</keyword>
<dbReference type="GO" id="GO:0005886">
    <property type="term" value="C:plasma membrane"/>
    <property type="evidence" value="ECO:0007669"/>
    <property type="project" value="UniProtKB-SubCell"/>
</dbReference>
<comment type="subcellular location">
    <subcellularLocation>
        <location evidence="1">Cell membrane</location>
    </subcellularLocation>
</comment>
<evidence type="ECO:0000256" key="3">
    <source>
        <dbReference type="ARBA" id="ARBA00022536"/>
    </source>
</evidence>
<accession>A0A5E4AQR9</accession>
<dbReference type="PROSITE" id="PS50026">
    <property type="entry name" value="EGF_3"/>
    <property type="match status" value="1"/>
</dbReference>
<dbReference type="PANTHER" id="PTHR24037">
    <property type="entry name" value="HEART DEVELOPMENT PROTEIN WITH EGF-LIKE DOMAINS 1"/>
    <property type="match status" value="1"/>
</dbReference>
<organism evidence="13 14">
    <name type="scientific">Marmota monax</name>
    <name type="common">Woodchuck</name>
    <dbReference type="NCBI Taxonomy" id="9995"/>
    <lineage>
        <taxon>Eukaryota</taxon>
        <taxon>Metazoa</taxon>
        <taxon>Chordata</taxon>
        <taxon>Craniata</taxon>
        <taxon>Vertebrata</taxon>
        <taxon>Euteleostomi</taxon>
        <taxon>Mammalia</taxon>
        <taxon>Eutheria</taxon>
        <taxon>Euarchontoglires</taxon>
        <taxon>Glires</taxon>
        <taxon>Rodentia</taxon>
        <taxon>Sciuromorpha</taxon>
        <taxon>Sciuridae</taxon>
        <taxon>Xerinae</taxon>
        <taxon>Marmotini</taxon>
        <taxon>Marmota</taxon>
    </lineage>
</organism>
<dbReference type="InterPro" id="IPR000742">
    <property type="entry name" value="EGF"/>
</dbReference>
<dbReference type="Proteomes" id="UP000335636">
    <property type="component" value="Unassembled WGS sequence"/>
</dbReference>
<protein>
    <recommendedName>
        <fullName evidence="11">EGF-like domain-containing protein</fullName>
    </recommendedName>
</protein>
<evidence type="ECO:0000313" key="14">
    <source>
        <dbReference type="Proteomes" id="UP000335636"/>
    </source>
</evidence>
<keyword evidence="4" id="KW-0732">Signal</keyword>
<evidence type="ECO:0000256" key="6">
    <source>
        <dbReference type="ARBA" id="ARBA00023136"/>
    </source>
</evidence>
<keyword evidence="3 9" id="KW-0245">EGF-like domain</keyword>
<keyword evidence="8" id="KW-0325">Glycoprotein</keyword>
<reference evidence="13 14" key="1">
    <citation type="submission" date="2019-04" db="EMBL/GenBank/DDBJ databases">
        <authorList>
            <person name="Alioto T."/>
            <person name="Alioto T."/>
        </authorList>
    </citation>
    <scope>NUCLEOTIDE SEQUENCE [LARGE SCALE GENOMIC DNA]</scope>
</reference>
<name>A0A5E4AQR9_MARMO</name>
<proteinExistence type="predicted"/>